<evidence type="ECO:0000313" key="3">
    <source>
        <dbReference type="Proteomes" id="UP000242146"/>
    </source>
</evidence>
<dbReference type="PANTHER" id="PTHR12811:SF0">
    <property type="entry name" value="VACUOLAR PROTEIN SORTING-ASSOCIATED PROTEIN 16 HOMOLOG"/>
    <property type="match status" value="1"/>
</dbReference>
<dbReference type="Proteomes" id="UP000242146">
    <property type="component" value="Unassembled WGS sequence"/>
</dbReference>
<evidence type="ECO:0000313" key="2">
    <source>
        <dbReference type="EMBL" id="ORX59516.1"/>
    </source>
</evidence>
<protein>
    <recommendedName>
        <fullName evidence="1">Vps16 N-terminal domain-containing protein</fullName>
    </recommendedName>
</protein>
<dbReference type="GO" id="GO:0016197">
    <property type="term" value="P:endosomal transport"/>
    <property type="evidence" value="ECO:0007669"/>
    <property type="project" value="TreeGrafter"/>
</dbReference>
<feature type="domain" description="Vps16 N-terminal" evidence="1">
    <location>
        <begin position="5"/>
        <end position="48"/>
    </location>
</feature>
<name>A0A1X2GR28_9FUNG</name>
<comment type="caution">
    <text evidence="2">The sequence shown here is derived from an EMBL/GenBank/DDBJ whole genome shotgun (WGS) entry which is preliminary data.</text>
</comment>
<dbReference type="GO" id="GO:0003779">
    <property type="term" value="F:actin binding"/>
    <property type="evidence" value="ECO:0007669"/>
    <property type="project" value="TreeGrafter"/>
</dbReference>
<evidence type="ECO:0000259" key="1">
    <source>
        <dbReference type="Pfam" id="PF04841"/>
    </source>
</evidence>
<dbReference type="InterPro" id="IPR006926">
    <property type="entry name" value="Vps16_N"/>
</dbReference>
<dbReference type="AlphaFoldDB" id="A0A1X2GR28"/>
<dbReference type="GO" id="GO:0030897">
    <property type="term" value="C:HOPS complex"/>
    <property type="evidence" value="ECO:0007669"/>
    <property type="project" value="TreeGrafter"/>
</dbReference>
<dbReference type="PANTHER" id="PTHR12811">
    <property type="entry name" value="VACUOLAR PROTEIN SORTING VPS16"/>
    <property type="match status" value="1"/>
</dbReference>
<dbReference type="OrthoDB" id="1792at2759"/>
<dbReference type="GO" id="GO:0005768">
    <property type="term" value="C:endosome"/>
    <property type="evidence" value="ECO:0007669"/>
    <property type="project" value="TreeGrafter"/>
</dbReference>
<keyword evidence="3" id="KW-1185">Reference proteome</keyword>
<dbReference type="Pfam" id="PF04841">
    <property type="entry name" value="Vps16_N"/>
    <property type="match status" value="1"/>
</dbReference>
<dbReference type="GO" id="GO:0042144">
    <property type="term" value="P:vacuole fusion, non-autophagic"/>
    <property type="evidence" value="ECO:0007669"/>
    <property type="project" value="TreeGrafter"/>
</dbReference>
<dbReference type="EMBL" id="MCGT01000005">
    <property type="protein sequence ID" value="ORX59516.1"/>
    <property type="molecule type" value="Genomic_DNA"/>
</dbReference>
<dbReference type="GO" id="GO:0006886">
    <property type="term" value="P:intracellular protein transport"/>
    <property type="evidence" value="ECO:0007669"/>
    <property type="project" value="InterPro"/>
</dbReference>
<dbReference type="STRING" id="101127.A0A1X2GR28"/>
<sequence>MTPNPTADWIQLNDRFYRKQEVYSLAWNQTDLSKYMIAAAQYGGPIGMPPCHCSSEKKKAIHLTLSPYHVTSTHSHDP</sequence>
<reference evidence="2 3" key="1">
    <citation type="submission" date="2016-07" db="EMBL/GenBank/DDBJ databases">
        <title>Pervasive Adenine N6-methylation of Active Genes in Fungi.</title>
        <authorList>
            <consortium name="DOE Joint Genome Institute"/>
            <person name="Mondo S.J."/>
            <person name="Dannebaum R.O."/>
            <person name="Kuo R.C."/>
            <person name="Labutti K."/>
            <person name="Haridas S."/>
            <person name="Kuo A."/>
            <person name="Salamov A."/>
            <person name="Ahrendt S.R."/>
            <person name="Lipzen A."/>
            <person name="Sullivan W."/>
            <person name="Andreopoulos W.B."/>
            <person name="Clum A."/>
            <person name="Lindquist E."/>
            <person name="Daum C."/>
            <person name="Ramamoorthy G.K."/>
            <person name="Gryganskyi A."/>
            <person name="Culley D."/>
            <person name="Magnuson J.K."/>
            <person name="James T.Y."/>
            <person name="O'Malley M.A."/>
            <person name="Stajich J.E."/>
            <person name="Spatafora J.W."/>
            <person name="Visel A."/>
            <person name="Grigoriev I.V."/>
        </authorList>
    </citation>
    <scope>NUCLEOTIDE SEQUENCE [LARGE SCALE GENOMIC DNA]</scope>
    <source>
        <strain evidence="2 3">NRRL 3301</strain>
    </source>
</reference>
<organism evidence="2 3">
    <name type="scientific">Hesseltinella vesiculosa</name>
    <dbReference type="NCBI Taxonomy" id="101127"/>
    <lineage>
        <taxon>Eukaryota</taxon>
        <taxon>Fungi</taxon>
        <taxon>Fungi incertae sedis</taxon>
        <taxon>Mucoromycota</taxon>
        <taxon>Mucoromycotina</taxon>
        <taxon>Mucoromycetes</taxon>
        <taxon>Mucorales</taxon>
        <taxon>Cunninghamellaceae</taxon>
        <taxon>Hesseltinella</taxon>
    </lineage>
</organism>
<accession>A0A1X2GR28</accession>
<proteinExistence type="predicted"/>
<dbReference type="InterPro" id="IPR016534">
    <property type="entry name" value="VPS16"/>
</dbReference>
<gene>
    <name evidence="2" type="ORF">DM01DRAFT_1187510</name>
</gene>